<protein>
    <submittedName>
        <fullName evidence="3">Cell division protein ZapA</fullName>
    </submittedName>
</protein>
<dbReference type="GO" id="GO:0051301">
    <property type="term" value="P:cell division"/>
    <property type="evidence" value="ECO:0007669"/>
    <property type="project" value="UniProtKB-KW"/>
</dbReference>
<evidence type="ECO:0000313" key="4">
    <source>
        <dbReference type="Proteomes" id="UP000253307"/>
    </source>
</evidence>
<dbReference type="Proteomes" id="UP000253307">
    <property type="component" value="Unassembled WGS sequence"/>
</dbReference>
<accession>A0A368BW20</accession>
<evidence type="ECO:0000313" key="3">
    <source>
        <dbReference type="EMBL" id="RCL41530.1"/>
    </source>
</evidence>
<evidence type="ECO:0000256" key="1">
    <source>
        <dbReference type="ARBA" id="ARBA00010074"/>
    </source>
</evidence>
<dbReference type="AlphaFoldDB" id="A0A368BW20"/>
<dbReference type="EMBL" id="QOPE01000011">
    <property type="protein sequence ID" value="RCL41530.1"/>
    <property type="molecule type" value="Genomic_DNA"/>
</dbReference>
<dbReference type="InterPro" id="IPR042233">
    <property type="entry name" value="Cell_div_ZapA_N"/>
</dbReference>
<proteinExistence type="inferred from homology"/>
<dbReference type="InterPro" id="IPR036192">
    <property type="entry name" value="Cell_div_ZapA-like_sf"/>
</dbReference>
<name>A0A368BW20_9GAMM</name>
<evidence type="ECO:0000256" key="2">
    <source>
        <dbReference type="ARBA" id="ARBA00023054"/>
    </source>
</evidence>
<keyword evidence="2" id="KW-0175">Coiled coil</keyword>
<reference evidence="3 4" key="1">
    <citation type="journal article" date="2018" name="Microbiome">
        <title>Fine metagenomic profile of the Mediterranean stratified and mixed water columns revealed by assembly and recruitment.</title>
        <authorList>
            <person name="Haro-Moreno J.M."/>
            <person name="Lopez-Perez M."/>
            <person name="De La Torre J.R."/>
            <person name="Picazo A."/>
            <person name="Camacho A."/>
            <person name="Rodriguez-Valera F."/>
        </authorList>
    </citation>
    <scope>NUCLEOTIDE SEQUENCE [LARGE SCALE GENOMIC DNA]</scope>
    <source>
        <strain evidence="3">MED-G82</strain>
    </source>
</reference>
<dbReference type="Gene3D" id="3.30.160.880">
    <property type="entry name" value="Cell division protein ZapA protomer, N-terminal domain"/>
    <property type="match status" value="1"/>
</dbReference>
<comment type="similarity">
    <text evidence="1">Belongs to the ZapA family. Type 1 subfamily.</text>
</comment>
<dbReference type="InterPro" id="IPR007838">
    <property type="entry name" value="Cell_div_ZapA-like"/>
</dbReference>
<organism evidence="3 4">
    <name type="scientific">SAR86 cluster bacterium</name>
    <dbReference type="NCBI Taxonomy" id="2030880"/>
    <lineage>
        <taxon>Bacteria</taxon>
        <taxon>Pseudomonadati</taxon>
        <taxon>Pseudomonadota</taxon>
        <taxon>Gammaproteobacteria</taxon>
        <taxon>SAR86 cluster</taxon>
    </lineage>
</organism>
<keyword evidence="3" id="KW-0132">Cell division</keyword>
<comment type="caution">
    <text evidence="3">The sequence shown here is derived from an EMBL/GenBank/DDBJ whole genome shotgun (WGS) entry which is preliminary data.</text>
</comment>
<dbReference type="Pfam" id="PF05164">
    <property type="entry name" value="ZapA"/>
    <property type="match status" value="1"/>
</dbReference>
<sequence>MSDKEILSIRVMGRDISIACPPEDKPLLLEASTILNKEIEQIPDKGNALILAALNLAFQSLKGTQVNDDDSNKINQIISSIDDALN</sequence>
<gene>
    <name evidence="3" type="ORF">DBW96_02000</name>
</gene>
<keyword evidence="3" id="KW-0131">Cell cycle</keyword>
<dbReference type="SUPFAM" id="SSF102829">
    <property type="entry name" value="Cell division protein ZapA-like"/>
    <property type="match status" value="1"/>
</dbReference>